<sequence>MTKAKTPLPPGCSEVKSSTDTKKKHYRCPILGWSVGMELRRCSFHDRRKRLAEHIANGTHIFNIPRKNDEGFPKDFTLKEKIGNKDQIQITIMRALAVLASNLNISAKKATSDKMEDFIYLLLKIGIKLKTTLKDQSLIVQDIFHMQNINKITDYIRMAGEEACRNVLPLFNEKFTCLEMDSGTVHKLKAINYVISIPEDETLKPFLYNLTPNNNFDSYLYSITTDSILKELFEKKIYICGILVDNLKCQTKGLEIMKKVSDNPLFHSIYIVHCFCHLTSLVFVNTLNHNSHLSILVNSVKNIVTILRKNSAKTFIGKKCPSIVETRWLYLHDILIFIDNFKDEVKTLLITTNENQLLEKLPEILELINIIKPLRYFCNAMEKNNSICSVFPYVIEMINYFRKQTFKYVKDIFVDIFTNLIARIKTNNFDLVLCSFLLSAQGRMYFRQRYSISVKEFFPNERHYKYPSLFESDDDYPGYDTVEESSLRLFLENTIQNSESNAIDLHNSEPQLPNDDECSELYKNYHKYFEELKKSKFEEILNMDLFANAKMITENVLKDLTKCLEIQIDINKFINAWLFDSTDSLPFKEDIVYEKPVQLWRKIIPNENWEEFGRLVLRIVSIGTSEANCERFISKQRYITGDCGTNYGIETMQARLQAGSDFAQVEI</sequence>
<evidence type="ECO:0008006" key="3">
    <source>
        <dbReference type="Google" id="ProtNLM"/>
    </source>
</evidence>
<organism evidence="1 2">
    <name type="scientific">Tritrichomonas musculus</name>
    <dbReference type="NCBI Taxonomy" id="1915356"/>
    <lineage>
        <taxon>Eukaryota</taxon>
        <taxon>Metamonada</taxon>
        <taxon>Parabasalia</taxon>
        <taxon>Tritrichomonadida</taxon>
        <taxon>Tritrichomonadidae</taxon>
        <taxon>Tritrichomonas</taxon>
    </lineage>
</organism>
<dbReference type="EMBL" id="JAPFFF010000004">
    <property type="protein sequence ID" value="KAK8892547.1"/>
    <property type="molecule type" value="Genomic_DNA"/>
</dbReference>
<protein>
    <recommendedName>
        <fullName evidence="3">DUF4371 domain-containing protein</fullName>
    </recommendedName>
</protein>
<reference evidence="1 2" key="1">
    <citation type="submission" date="2024-04" db="EMBL/GenBank/DDBJ databases">
        <title>Tritrichomonas musculus Genome.</title>
        <authorList>
            <person name="Alves-Ferreira E."/>
            <person name="Grigg M."/>
            <person name="Lorenzi H."/>
            <person name="Galac M."/>
        </authorList>
    </citation>
    <scope>NUCLEOTIDE SEQUENCE [LARGE SCALE GENOMIC DNA]</scope>
    <source>
        <strain evidence="1 2">EAF2021</strain>
    </source>
</reference>
<comment type="caution">
    <text evidence="1">The sequence shown here is derived from an EMBL/GenBank/DDBJ whole genome shotgun (WGS) entry which is preliminary data.</text>
</comment>
<dbReference type="InterPro" id="IPR012337">
    <property type="entry name" value="RNaseH-like_sf"/>
</dbReference>
<proteinExistence type="predicted"/>
<dbReference type="SUPFAM" id="SSF53098">
    <property type="entry name" value="Ribonuclease H-like"/>
    <property type="match status" value="1"/>
</dbReference>
<name>A0ABR2KQ51_9EUKA</name>
<accession>A0ABR2KQ51</accession>
<dbReference type="Proteomes" id="UP001470230">
    <property type="component" value="Unassembled WGS sequence"/>
</dbReference>
<keyword evidence="2" id="KW-1185">Reference proteome</keyword>
<evidence type="ECO:0000313" key="2">
    <source>
        <dbReference type="Proteomes" id="UP001470230"/>
    </source>
</evidence>
<evidence type="ECO:0000313" key="1">
    <source>
        <dbReference type="EMBL" id="KAK8892547.1"/>
    </source>
</evidence>
<gene>
    <name evidence="1" type="ORF">M9Y10_029780</name>
</gene>